<name>A0ACB8QAW5_9AGAM</name>
<keyword evidence="2" id="KW-1185">Reference proteome</keyword>
<evidence type="ECO:0000313" key="2">
    <source>
        <dbReference type="Proteomes" id="UP000814128"/>
    </source>
</evidence>
<gene>
    <name evidence="1" type="ORF">K488DRAFT_73483</name>
</gene>
<protein>
    <submittedName>
        <fullName evidence="1">Uncharacterized protein</fullName>
    </submittedName>
</protein>
<dbReference type="EMBL" id="MU273721">
    <property type="protein sequence ID" value="KAI0028815.1"/>
    <property type="molecule type" value="Genomic_DNA"/>
</dbReference>
<evidence type="ECO:0000313" key="1">
    <source>
        <dbReference type="EMBL" id="KAI0028815.1"/>
    </source>
</evidence>
<reference evidence="1" key="1">
    <citation type="submission" date="2021-02" db="EMBL/GenBank/DDBJ databases">
        <authorList>
            <consortium name="DOE Joint Genome Institute"/>
            <person name="Ahrendt S."/>
            <person name="Looney B.P."/>
            <person name="Miyauchi S."/>
            <person name="Morin E."/>
            <person name="Drula E."/>
            <person name="Courty P.E."/>
            <person name="Chicoki N."/>
            <person name="Fauchery L."/>
            <person name="Kohler A."/>
            <person name="Kuo A."/>
            <person name="Labutti K."/>
            <person name="Pangilinan J."/>
            <person name="Lipzen A."/>
            <person name="Riley R."/>
            <person name="Andreopoulos W."/>
            <person name="He G."/>
            <person name="Johnson J."/>
            <person name="Barry K.W."/>
            <person name="Grigoriev I.V."/>
            <person name="Nagy L."/>
            <person name="Hibbett D."/>
            <person name="Henrissat B."/>
            <person name="Matheny P.B."/>
            <person name="Labbe J."/>
            <person name="Martin F."/>
        </authorList>
    </citation>
    <scope>NUCLEOTIDE SEQUENCE</scope>
    <source>
        <strain evidence="1">EC-137</strain>
    </source>
</reference>
<reference evidence="1" key="2">
    <citation type="journal article" date="2022" name="New Phytol.">
        <title>Evolutionary transition to the ectomycorrhizal habit in the genomes of a hyperdiverse lineage of mushroom-forming fungi.</title>
        <authorList>
            <person name="Looney B."/>
            <person name="Miyauchi S."/>
            <person name="Morin E."/>
            <person name="Drula E."/>
            <person name="Courty P.E."/>
            <person name="Kohler A."/>
            <person name="Kuo A."/>
            <person name="LaButti K."/>
            <person name="Pangilinan J."/>
            <person name="Lipzen A."/>
            <person name="Riley R."/>
            <person name="Andreopoulos W."/>
            <person name="He G."/>
            <person name="Johnson J."/>
            <person name="Nolan M."/>
            <person name="Tritt A."/>
            <person name="Barry K.W."/>
            <person name="Grigoriev I.V."/>
            <person name="Nagy L.G."/>
            <person name="Hibbett D."/>
            <person name="Henrissat B."/>
            <person name="Matheny P.B."/>
            <person name="Labbe J."/>
            <person name="Martin F.M."/>
        </authorList>
    </citation>
    <scope>NUCLEOTIDE SEQUENCE</scope>
    <source>
        <strain evidence="1">EC-137</strain>
    </source>
</reference>
<sequence length="318" mass="34621">MSPLKPPAVQFNTLQTLAREPATDFYSSAWVGPPGGTLNPHGNLGAMDILNAAVHVASTLAGQPDGLVPSNSPRSSGANIGAIVGGVVGGVTAMFLLAVAFVFFRRRRQRVTLAIPDLAESPIRVSPFLEQAYEDTQTPRTRKGSRFSEGYRREMNEIELGSYGPSAADPVEDGEIGSMRLVAATHNFRLDIPDTFGCLLMLILGTSFNAPPCYAVPYHGSRFFSWVPSTCPSGLRKSLSGSAFSSRLGRRRPATEVLATLEDSKVSTSRFQGQEQPSLRSGSFSRPQAEKLQTFFEHMTVRAYEDSSRRKKQSRFEV</sequence>
<proteinExistence type="predicted"/>
<comment type="caution">
    <text evidence="1">The sequence shown here is derived from an EMBL/GenBank/DDBJ whole genome shotgun (WGS) entry which is preliminary data.</text>
</comment>
<organism evidence="1 2">
    <name type="scientific">Vararia minispora EC-137</name>
    <dbReference type="NCBI Taxonomy" id="1314806"/>
    <lineage>
        <taxon>Eukaryota</taxon>
        <taxon>Fungi</taxon>
        <taxon>Dikarya</taxon>
        <taxon>Basidiomycota</taxon>
        <taxon>Agaricomycotina</taxon>
        <taxon>Agaricomycetes</taxon>
        <taxon>Russulales</taxon>
        <taxon>Lachnocladiaceae</taxon>
        <taxon>Vararia</taxon>
    </lineage>
</organism>
<dbReference type="Proteomes" id="UP000814128">
    <property type="component" value="Unassembled WGS sequence"/>
</dbReference>
<accession>A0ACB8QAW5</accession>